<feature type="signal peptide" evidence="5">
    <location>
        <begin position="1"/>
        <end position="21"/>
    </location>
</feature>
<dbReference type="InterPro" id="IPR000917">
    <property type="entry name" value="Sulfatase_N"/>
</dbReference>
<dbReference type="CDD" id="cd16031">
    <property type="entry name" value="G6S_like"/>
    <property type="match status" value="1"/>
</dbReference>
<dbReference type="RefSeq" id="WP_108741720.1">
    <property type="nucleotide sequence ID" value="NZ_CP020918.1"/>
</dbReference>
<evidence type="ECO:0000256" key="3">
    <source>
        <dbReference type="ARBA" id="ARBA00022801"/>
    </source>
</evidence>
<dbReference type="Proteomes" id="UP000244527">
    <property type="component" value="Chromosome"/>
</dbReference>
<organism evidence="8 9">
    <name type="scientific">Flavobacterium faecale</name>
    <dbReference type="NCBI Taxonomy" id="1355330"/>
    <lineage>
        <taxon>Bacteria</taxon>
        <taxon>Pseudomonadati</taxon>
        <taxon>Bacteroidota</taxon>
        <taxon>Flavobacteriia</taxon>
        <taxon>Flavobacteriales</taxon>
        <taxon>Flavobacteriaceae</taxon>
        <taxon>Flavobacterium</taxon>
    </lineage>
</organism>
<dbReference type="OrthoDB" id="9789742at2"/>
<proteinExistence type="inferred from homology"/>
<dbReference type="KEGG" id="ffa:FFWV33_15340"/>
<name>A0A2S1LGC7_9FLAO</name>
<dbReference type="InterPro" id="IPR017850">
    <property type="entry name" value="Alkaline_phosphatase_core_sf"/>
</dbReference>
<keyword evidence="4" id="KW-0325">Glycoprotein</keyword>
<dbReference type="PANTHER" id="PTHR43108">
    <property type="entry name" value="N-ACETYLGLUCOSAMINE-6-SULFATASE FAMILY MEMBER"/>
    <property type="match status" value="1"/>
</dbReference>
<comment type="similarity">
    <text evidence="1">Belongs to the sulfatase family.</text>
</comment>
<evidence type="ECO:0000256" key="2">
    <source>
        <dbReference type="ARBA" id="ARBA00022729"/>
    </source>
</evidence>
<keyword evidence="3" id="KW-0378">Hydrolase</keyword>
<dbReference type="Gene3D" id="3.40.720.10">
    <property type="entry name" value="Alkaline Phosphatase, subunit A"/>
    <property type="match status" value="1"/>
</dbReference>
<dbReference type="PANTHER" id="PTHR43108:SF6">
    <property type="entry name" value="N-SULPHOGLUCOSAMINE SULPHOHYDROLASE"/>
    <property type="match status" value="1"/>
</dbReference>
<evidence type="ECO:0000256" key="1">
    <source>
        <dbReference type="ARBA" id="ARBA00008779"/>
    </source>
</evidence>
<evidence type="ECO:0000259" key="6">
    <source>
        <dbReference type="Pfam" id="PF00884"/>
    </source>
</evidence>
<evidence type="ECO:0000313" key="8">
    <source>
        <dbReference type="EMBL" id="AWG22803.1"/>
    </source>
</evidence>
<evidence type="ECO:0000256" key="4">
    <source>
        <dbReference type="ARBA" id="ARBA00023180"/>
    </source>
</evidence>
<dbReference type="SUPFAM" id="SSF53649">
    <property type="entry name" value="Alkaline phosphatase-like"/>
    <property type="match status" value="1"/>
</dbReference>
<keyword evidence="9" id="KW-1185">Reference proteome</keyword>
<dbReference type="EMBL" id="CP020918">
    <property type="protein sequence ID" value="AWG22803.1"/>
    <property type="molecule type" value="Genomic_DNA"/>
</dbReference>
<dbReference type="Pfam" id="PF00884">
    <property type="entry name" value="Sulfatase"/>
    <property type="match status" value="1"/>
</dbReference>
<dbReference type="Pfam" id="PF16347">
    <property type="entry name" value="SGSH_C"/>
    <property type="match status" value="1"/>
</dbReference>
<evidence type="ECO:0000256" key="5">
    <source>
        <dbReference type="SAM" id="SignalP"/>
    </source>
</evidence>
<dbReference type="InterPro" id="IPR032506">
    <property type="entry name" value="SGSH_C"/>
</dbReference>
<evidence type="ECO:0000313" key="9">
    <source>
        <dbReference type="Proteomes" id="UP000244527"/>
    </source>
</evidence>
<feature type="chain" id="PRO_5015634725" evidence="5">
    <location>
        <begin position="22"/>
        <end position="560"/>
    </location>
</feature>
<evidence type="ECO:0000259" key="7">
    <source>
        <dbReference type="Pfam" id="PF16347"/>
    </source>
</evidence>
<sequence length="560" mass="64545">MIHKTIATVALFVVASATSFAQKSTKTNQKPNIIYIMSDDHTTQAFGIYGSRLAKLNPTPTLDKIANEGIIFDNCFVNNSICTPSRASIMSGQYSQANGVLDLEGELPMDRQYLPIELKKLGYQTALVGKWHLHDQPNFDYYNVLTQHGGQGSYFDPYLTETGTPYENPDAGDKIGKQYKGHSSDVITDISINWLKNKRDKNKPFVLFHQFKAPHDNFEYAPRYKEYLEDTEIPEPASMYYNGNNGSIATRGANDSLIHVIGSSVSKRNTIRSQGMMLWNKSSLKNSDPNFDPAKKIRDDMSPNAYTHATYQEYLKRYLRCVKGVDDNVARLVEFLKKEGLYENTIIVYTGDQGFMLGEHDYIDKRWMYEESMRMPFFVRYPEKIKAGQRTNAIINNTDFAPTLIELAGGKAPKQMQGHSFKTILETGKEPAGWQQSTYYRYWMHMAHAHANPAHFGLRTKKYKLIFFYGKFWVDTKDPKAEWNKKSWGNLFEMDTPAAWEFYDLSKDPEEMNNAYNDPAYKDVIYNLKQQLLEKRKELKEEDGAKFPHIQKVIDEHWND</sequence>
<keyword evidence="2 5" id="KW-0732">Signal</keyword>
<gene>
    <name evidence="8" type="ORF">FFWV33_15340</name>
</gene>
<reference evidence="8 9" key="1">
    <citation type="submission" date="2017-04" db="EMBL/GenBank/DDBJ databases">
        <title>Compelte genome sequence of WV33.</title>
        <authorList>
            <person name="Lee P.C."/>
        </authorList>
    </citation>
    <scope>NUCLEOTIDE SEQUENCE [LARGE SCALE GENOMIC DNA]</scope>
    <source>
        <strain evidence="8 9">WV33</strain>
    </source>
</reference>
<feature type="domain" description="Sulfatase N-terminal" evidence="6">
    <location>
        <begin position="31"/>
        <end position="409"/>
    </location>
</feature>
<dbReference type="PROSITE" id="PS00149">
    <property type="entry name" value="SULFATASE_2"/>
    <property type="match status" value="1"/>
</dbReference>
<accession>A0A2S1LGC7</accession>
<dbReference type="AlphaFoldDB" id="A0A2S1LGC7"/>
<protein>
    <submittedName>
        <fullName evidence="8">Acetylglucosamine-6-sulfatase</fullName>
    </submittedName>
</protein>
<feature type="domain" description="N-sulphoglucosamine sulphohydrolase C-terminal" evidence="7">
    <location>
        <begin position="496"/>
        <end position="537"/>
    </location>
</feature>
<dbReference type="InterPro" id="IPR024607">
    <property type="entry name" value="Sulfatase_CS"/>
</dbReference>
<dbReference type="GO" id="GO:0016787">
    <property type="term" value="F:hydrolase activity"/>
    <property type="evidence" value="ECO:0007669"/>
    <property type="project" value="UniProtKB-KW"/>
</dbReference>